<gene>
    <name evidence="1" type="ORF">G4H13_45430</name>
</gene>
<accession>A0A6G4AVH6</accession>
<evidence type="ECO:0000313" key="2">
    <source>
        <dbReference type="Proteomes" id="UP000476310"/>
    </source>
</evidence>
<dbReference type="RefSeq" id="WP_164436721.1">
    <property type="nucleotide sequence ID" value="NZ_JAAIKT010000115.1"/>
</dbReference>
<keyword evidence="2" id="KW-1185">Reference proteome</keyword>
<proteinExistence type="predicted"/>
<organism evidence="1 2">
    <name type="scientific">Streptomyces rhizosphaericus</name>
    <dbReference type="NCBI Taxonomy" id="114699"/>
    <lineage>
        <taxon>Bacteria</taxon>
        <taxon>Bacillati</taxon>
        <taxon>Actinomycetota</taxon>
        <taxon>Actinomycetes</taxon>
        <taxon>Kitasatosporales</taxon>
        <taxon>Streptomycetaceae</taxon>
        <taxon>Streptomyces</taxon>
        <taxon>Streptomyces violaceusniger group</taxon>
    </lineage>
</organism>
<dbReference type="Proteomes" id="UP000476310">
    <property type="component" value="Unassembled WGS sequence"/>
</dbReference>
<comment type="caution">
    <text evidence="1">The sequence shown here is derived from an EMBL/GenBank/DDBJ whole genome shotgun (WGS) entry which is preliminary data.</text>
</comment>
<sequence length="473" mass="50613">MTTAQLLGTLRVPAHGFRGLAGVARRDVTPPVGIRNRMWGAATSDVSVGVHRPLLLEAIAFATDDRAQPVVLLCLDTCTWGRHDDFSQFRGTVLAATGLSPERLLANVSHTHAGCTEIRSQADLPGGELIPAYLDSLYEHAVSAIKEAVGSLVPATLEWVVGRSDIAVNRDLDLNGRALVGFNPLESADDTVLVGRVSRSDGTALATIVNYACHGTTLGPGNLELSPDYVGALRETVEEATGAPCLFFQGASGDTSPREQYSPDTALADRHGKAIGHAVVAALMTMPPPGTELAFDHAIESGAPLGVWSPKLAELSTDLQCSVVTAELPLRKMQTLEELKQQWSDIPPQSLDERLRRFRRIFSDMGPAYADPANRPDSVAHQVWVVKLGTSYIVAQPGEAYNVFQTELRRRAGETPVAVLNLTNGPSPGYLASADAYCRNAYQSWHTVLAQGALEKLTDVASEALQALAEVAQ</sequence>
<evidence type="ECO:0000313" key="1">
    <source>
        <dbReference type="EMBL" id="NEW77375.1"/>
    </source>
</evidence>
<name>A0A6G4AVH6_9ACTN</name>
<evidence type="ECO:0008006" key="3">
    <source>
        <dbReference type="Google" id="ProtNLM"/>
    </source>
</evidence>
<dbReference type="EMBL" id="JAAIKT010000115">
    <property type="protein sequence ID" value="NEW77375.1"/>
    <property type="molecule type" value="Genomic_DNA"/>
</dbReference>
<dbReference type="AlphaFoldDB" id="A0A6G4AVH6"/>
<protein>
    <recommendedName>
        <fullName evidence="3">Neutral/alkaline non-lysosomal ceramidase N-terminal domain-containing protein</fullName>
    </recommendedName>
</protein>
<reference evidence="1" key="1">
    <citation type="submission" date="2020-02" db="EMBL/GenBank/DDBJ databases">
        <title>A new Streptomyces sp. for controlling soil-borne diseases.</title>
        <authorList>
            <person name="Li X."/>
            <person name="Tian Y."/>
            <person name="Gao K."/>
        </authorList>
    </citation>
    <scope>NUCLEOTIDE SEQUENCE [LARGE SCALE GENOMIC DNA]</scope>
    <source>
        <strain evidence="1">0250</strain>
    </source>
</reference>